<evidence type="ECO:0000259" key="18">
    <source>
        <dbReference type="PROSITE" id="PS51285"/>
    </source>
</evidence>
<evidence type="ECO:0000256" key="7">
    <source>
        <dbReference type="ARBA" id="ARBA00022553"/>
    </source>
</evidence>
<reference evidence="19" key="1">
    <citation type="submission" date="2021-04" db="EMBL/GenBank/DDBJ databases">
        <authorList>
            <consortium name="Wellcome Sanger Institute Data Sharing"/>
        </authorList>
    </citation>
    <scope>NUCLEOTIDE SEQUENCE [LARGE SCALE GENOMIC DNA]</scope>
</reference>
<keyword evidence="10" id="KW-0418">Kinase</keyword>
<comment type="subcellular location">
    <subcellularLocation>
        <location evidence="2">Cytoplasm</location>
    </subcellularLocation>
</comment>
<keyword evidence="9" id="KW-0547">Nucleotide-binding</keyword>
<dbReference type="CDD" id="cd23076">
    <property type="entry name" value="PDZ_MAST4"/>
    <property type="match status" value="1"/>
</dbReference>
<feature type="domain" description="PDZ" evidence="17">
    <location>
        <begin position="735"/>
        <end position="823"/>
    </location>
</feature>
<evidence type="ECO:0000256" key="12">
    <source>
        <dbReference type="ARBA" id="ARBA00022842"/>
    </source>
</evidence>
<dbReference type="Gene3D" id="1.10.510.10">
    <property type="entry name" value="Transferase(Phosphotransferase) domain 1"/>
    <property type="match status" value="1"/>
</dbReference>
<feature type="domain" description="AGC-kinase C-terminal" evidence="18">
    <location>
        <begin position="571"/>
        <end position="642"/>
    </location>
</feature>
<dbReference type="InterPro" id="IPR001478">
    <property type="entry name" value="PDZ"/>
</dbReference>
<feature type="compositionally biased region" description="Low complexity" evidence="15">
    <location>
        <begin position="875"/>
        <end position="895"/>
    </location>
</feature>
<feature type="region of interest" description="Disordered" evidence="15">
    <location>
        <begin position="692"/>
        <end position="733"/>
    </location>
</feature>
<evidence type="ECO:0000256" key="3">
    <source>
        <dbReference type="ARBA" id="ARBA00009903"/>
    </source>
</evidence>
<dbReference type="GO" id="GO:0000287">
    <property type="term" value="F:magnesium ion binding"/>
    <property type="evidence" value="ECO:0007669"/>
    <property type="project" value="InterPro"/>
</dbReference>
<dbReference type="InterPro" id="IPR000719">
    <property type="entry name" value="Prot_kinase_dom"/>
</dbReference>
<dbReference type="GO" id="GO:0004674">
    <property type="term" value="F:protein serine/threonine kinase activity"/>
    <property type="evidence" value="ECO:0007669"/>
    <property type="project" value="UniProtKB-KW"/>
</dbReference>
<dbReference type="SMART" id="SM00228">
    <property type="entry name" value="PDZ"/>
    <property type="match status" value="1"/>
</dbReference>
<feature type="compositionally biased region" description="Polar residues" evidence="15">
    <location>
        <begin position="644"/>
        <end position="663"/>
    </location>
</feature>
<evidence type="ECO:0000313" key="19">
    <source>
        <dbReference type="Ensembl" id="ENSENLP00000047314.1"/>
    </source>
</evidence>
<feature type="region of interest" description="Disordered" evidence="15">
    <location>
        <begin position="642"/>
        <end position="676"/>
    </location>
</feature>
<accession>A0A665WTG3</accession>
<protein>
    <recommendedName>
        <fullName evidence="4">non-specific serine/threonine protein kinase</fullName>
        <ecNumber evidence="4">2.7.11.1</ecNumber>
    </recommendedName>
</protein>
<keyword evidence="12" id="KW-0460">Magnesium</keyword>
<evidence type="ECO:0000256" key="1">
    <source>
        <dbReference type="ARBA" id="ARBA00001946"/>
    </source>
</evidence>
<dbReference type="InterPro" id="IPR023142">
    <property type="entry name" value="MAST_pre-PK_dom_sf"/>
</dbReference>
<evidence type="ECO:0000256" key="4">
    <source>
        <dbReference type="ARBA" id="ARBA00012513"/>
    </source>
</evidence>
<reference evidence="19" key="2">
    <citation type="submission" date="2025-08" db="UniProtKB">
        <authorList>
            <consortium name="Ensembl"/>
        </authorList>
    </citation>
    <scope>IDENTIFICATION</scope>
</reference>
<organism evidence="19 20">
    <name type="scientific">Echeneis naucrates</name>
    <name type="common">Live sharksucker</name>
    <dbReference type="NCBI Taxonomy" id="173247"/>
    <lineage>
        <taxon>Eukaryota</taxon>
        <taxon>Metazoa</taxon>
        <taxon>Chordata</taxon>
        <taxon>Craniata</taxon>
        <taxon>Vertebrata</taxon>
        <taxon>Euteleostomi</taxon>
        <taxon>Actinopterygii</taxon>
        <taxon>Neopterygii</taxon>
        <taxon>Teleostei</taxon>
        <taxon>Neoteleostei</taxon>
        <taxon>Acanthomorphata</taxon>
        <taxon>Carangaria</taxon>
        <taxon>Carangiformes</taxon>
        <taxon>Echeneidae</taxon>
        <taxon>Echeneis</taxon>
    </lineage>
</organism>
<evidence type="ECO:0000256" key="15">
    <source>
        <dbReference type="SAM" id="MobiDB-lite"/>
    </source>
</evidence>
<feature type="compositionally biased region" description="Basic and acidic residues" evidence="15">
    <location>
        <begin position="1042"/>
        <end position="1058"/>
    </location>
</feature>
<feature type="domain" description="Protein kinase" evidence="16">
    <location>
        <begin position="181"/>
        <end position="570"/>
    </location>
</feature>
<evidence type="ECO:0000256" key="14">
    <source>
        <dbReference type="ARBA" id="ARBA00048679"/>
    </source>
</evidence>
<dbReference type="Ensembl" id="ENSENLT00000048453.1">
    <property type="protein sequence ID" value="ENSENLP00000047314.1"/>
    <property type="gene ID" value="ENSENLG00000018808.1"/>
</dbReference>
<dbReference type="FunFam" id="2.30.42.10:FF:000008">
    <property type="entry name" value="microtubule-associated serine/threonine-protein kinase 4 isoform X2"/>
    <property type="match status" value="1"/>
</dbReference>
<gene>
    <name evidence="19" type="primary">mast4</name>
</gene>
<dbReference type="InterPro" id="IPR036034">
    <property type="entry name" value="PDZ_sf"/>
</dbReference>
<dbReference type="Pfam" id="PF17820">
    <property type="entry name" value="PDZ_6"/>
    <property type="match status" value="1"/>
</dbReference>
<evidence type="ECO:0000313" key="20">
    <source>
        <dbReference type="Proteomes" id="UP000472264"/>
    </source>
</evidence>
<feature type="compositionally biased region" description="Low complexity" evidence="15">
    <location>
        <begin position="922"/>
        <end position="941"/>
    </location>
</feature>
<dbReference type="Gene3D" id="1.20.1480.20">
    <property type="entry name" value="MAST3 pre-PK domain-like"/>
    <property type="match status" value="1"/>
</dbReference>
<evidence type="ECO:0000259" key="17">
    <source>
        <dbReference type="PROSITE" id="PS50106"/>
    </source>
</evidence>
<dbReference type="SUPFAM" id="SSF56112">
    <property type="entry name" value="Protein kinase-like (PK-like)"/>
    <property type="match status" value="1"/>
</dbReference>
<dbReference type="PROSITE" id="PS50106">
    <property type="entry name" value="PDZ"/>
    <property type="match status" value="1"/>
</dbReference>
<keyword evidence="11" id="KW-0067">ATP-binding</keyword>
<dbReference type="Gene3D" id="3.30.200.20">
    <property type="entry name" value="Phosphorylase Kinase, domain 1"/>
    <property type="match status" value="2"/>
</dbReference>
<evidence type="ECO:0000256" key="13">
    <source>
        <dbReference type="ARBA" id="ARBA00047899"/>
    </source>
</evidence>
<dbReference type="SUPFAM" id="SSF50156">
    <property type="entry name" value="PDZ domain-like"/>
    <property type="match status" value="1"/>
</dbReference>
<keyword evidence="5" id="KW-0963">Cytoplasm</keyword>
<dbReference type="EC" id="2.7.11.1" evidence="4"/>
<keyword evidence="8" id="KW-0808">Transferase</keyword>
<dbReference type="InterPro" id="IPR015022">
    <property type="entry name" value="MAST_pre-PK_dom"/>
</dbReference>
<dbReference type="InterPro" id="IPR000961">
    <property type="entry name" value="AGC-kinase_C"/>
</dbReference>
<feature type="region of interest" description="Disordered" evidence="15">
    <location>
        <begin position="1274"/>
        <end position="1303"/>
    </location>
</feature>
<feature type="region of interest" description="Disordered" evidence="15">
    <location>
        <begin position="1106"/>
        <end position="1145"/>
    </location>
</feature>
<keyword evidence="7" id="KW-0597">Phosphoprotein</keyword>
<dbReference type="FunFam" id="1.20.1480.20:FF:000001">
    <property type="entry name" value="microtubule-associated serine/threonine-protein kinase 4 isoform X1"/>
    <property type="match status" value="1"/>
</dbReference>
<dbReference type="GO" id="GO:0035556">
    <property type="term" value="P:intracellular signal transduction"/>
    <property type="evidence" value="ECO:0007669"/>
    <property type="project" value="TreeGrafter"/>
</dbReference>
<dbReference type="SUPFAM" id="SSF140482">
    <property type="entry name" value="MAST3 pre-PK domain-like"/>
    <property type="match status" value="1"/>
</dbReference>
<dbReference type="PROSITE" id="PS50011">
    <property type="entry name" value="PROTEIN_KINASE_DOM"/>
    <property type="match status" value="1"/>
</dbReference>
<feature type="compositionally biased region" description="Polar residues" evidence="15">
    <location>
        <begin position="1000"/>
        <end position="1010"/>
    </location>
</feature>
<dbReference type="Pfam" id="PF00069">
    <property type="entry name" value="Pkinase"/>
    <property type="match status" value="2"/>
</dbReference>
<comment type="cofactor">
    <cofactor evidence="1">
        <name>Mg(2+)</name>
        <dbReference type="ChEBI" id="CHEBI:18420"/>
    </cofactor>
</comment>
<dbReference type="PANTHER" id="PTHR24356:SF224">
    <property type="entry name" value="MICROTUBULE-ASSOCIATED SERINE_THREONINE-PROTEIN KINASE 4"/>
    <property type="match status" value="1"/>
</dbReference>
<keyword evidence="6" id="KW-0723">Serine/threonine-protein kinase</keyword>
<dbReference type="GO" id="GO:0005737">
    <property type="term" value="C:cytoplasm"/>
    <property type="evidence" value="ECO:0007669"/>
    <property type="project" value="UniProtKB-SubCell"/>
</dbReference>
<dbReference type="FunFam" id="1.10.510.10:FF:000012">
    <property type="entry name" value="microtubule-associated serine/threonine-protein kinase 2 isoform X1"/>
    <property type="match status" value="1"/>
</dbReference>
<evidence type="ECO:0000256" key="11">
    <source>
        <dbReference type="ARBA" id="ARBA00022840"/>
    </source>
</evidence>
<dbReference type="PROSITE" id="PS51285">
    <property type="entry name" value="AGC_KINASE_CTER"/>
    <property type="match status" value="1"/>
</dbReference>
<dbReference type="FunFam" id="3.30.200.20:FF:000012">
    <property type="entry name" value="microtubule-associated serine/threonine-protein kinase 2 isoform X1"/>
    <property type="match status" value="1"/>
</dbReference>
<keyword evidence="20" id="KW-1185">Reference proteome</keyword>
<feature type="compositionally biased region" description="Low complexity" evidence="15">
    <location>
        <begin position="1193"/>
        <end position="1202"/>
    </location>
</feature>
<reference evidence="19" key="3">
    <citation type="submission" date="2025-09" db="UniProtKB">
        <authorList>
            <consortium name="Ensembl"/>
        </authorList>
    </citation>
    <scope>IDENTIFICATION</scope>
</reference>
<feature type="region of interest" description="Disordered" evidence="15">
    <location>
        <begin position="1189"/>
        <end position="1216"/>
    </location>
</feature>
<dbReference type="GO" id="GO:0005524">
    <property type="term" value="F:ATP binding"/>
    <property type="evidence" value="ECO:0007669"/>
    <property type="project" value="UniProtKB-KW"/>
</dbReference>
<dbReference type="InterPro" id="IPR041489">
    <property type="entry name" value="PDZ_6"/>
</dbReference>
<feature type="compositionally biased region" description="Basic and acidic residues" evidence="15">
    <location>
        <begin position="1106"/>
        <end position="1134"/>
    </location>
</feature>
<dbReference type="Proteomes" id="UP000472264">
    <property type="component" value="Chromosome 12"/>
</dbReference>
<sequence>MCSVTRLCCVGSSRILFTLYEIELNYKFRLLCVFLAGTSPQDSPRNFSPSASAHFSFARRTDGRRWSLASLPSSGYGTNTPSSTVSSSCSSQEKLHQLPFQPTPDELHFLSKHFCTESISGDECRRATAMRPRSRSLSPGRSPSCYDHEIIMMNHVYKERFPKATAQMEEKIQEIVRSSSPESVLPLADGVLGFAHHQIIELARDCLEKSRLGLITSSYFCELTDKLERLVQESTERSESEEVNFIRELVKKILIVIARPARLLECLEFDPEEFYHLLEAAEGHAKEGQGIKTDIPRYIISQLGLTRDPLEGMLTLSSSVIHNGTKRLFSSRLTCKSFLTHRAVYLVRHKETKQRFAMKKINKQNLILRNQIQQAFVERDILTFAENPFVVSMYCSFETRRHLCMVMEYVEGQQLRFSCSEVVKALLVTSMGHIKLTDFGLSKVGLMNMTTNLYEGHIEKDAREFSDKQVCGTPEYIAPEVILRQGYGKPVDWWAMGIILYEFLVGCVPFFGDTPEELFGQVISDEINWPDGEDAPPPDAQELITLLLRQNPLERMGTGGVTEVKQHPFFHNLDWNGLLRQKAEFIPQLESEDDTSYFDTRSERYHHLETEEEDTNDEDFNVELRQFSSCSHRFSKVCPASPLWSPTNTSSSELPQTLTSSLRPESAAEKSGAVAKVPKSVSTGALSLMIPGGESKEMSPLASPLSPYSLSSDPSSRDSSPSRDSSLCTANPRQPVVIHSSGKKFGFTLRAIRVYACDGDIYTVYHMVWNVEDGGPAHKAGLKAGDLITHVNGEPVHGLVHTEVVELLLKSGSKVAISTTPFENTSIKTGPARRNSYRSKMVRCAKKPKKEKTPERRRSLFRRFAMQPSPLLHTSRSFSSLNHSLSSGESLPGSPTHSLSPRSPTAAFRPAPDFTQSGGAGNSSQSSSPSSSAPNSPAGSGHIRPSTLHGLGPKLPGQRLRQGRRKSASSIPLSPLARTPSPTPQPTSPQRSPSPLLSGHSVSISKTTQAFPAKIHSPPTIVRHIVRPKSAEPPRSPLLKRVQSEEKLSPSYTGDKKHLCPRKHSLEVTQEEVQDEELRPGERDYTVLQSVEEAVCEPPALDKEKLKSKMVAKRQDWSERRESLQKQDALRESDSSLMCGDDRDESFLVRGQNKSQSNPECSPLETKAASTTLKDVLYKKLTTRVSEGINEASGGSSESDGGLRLPASSSPGRGCRLRSEKTACAVCLLASTRASTLAPPGPRACSWTRPCLWEVFTPPPRGCPQSFSQAEERAPWKNCSSSPRQSLPFERRRPSINSKDATSPLSNLWRERWTSACSRGPESPKQKLVYQK</sequence>
<feature type="compositionally biased region" description="Low complexity" evidence="15">
    <location>
        <begin position="699"/>
        <end position="727"/>
    </location>
</feature>
<feature type="compositionally biased region" description="Basic residues" evidence="15">
    <location>
        <begin position="835"/>
        <end position="850"/>
    </location>
</feature>
<dbReference type="Gene3D" id="2.30.42.10">
    <property type="match status" value="1"/>
</dbReference>
<evidence type="ECO:0000256" key="6">
    <source>
        <dbReference type="ARBA" id="ARBA00022527"/>
    </source>
</evidence>
<evidence type="ECO:0000256" key="5">
    <source>
        <dbReference type="ARBA" id="ARBA00022490"/>
    </source>
</evidence>
<evidence type="ECO:0000256" key="9">
    <source>
        <dbReference type="ARBA" id="ARBA00022741"/>
    </source>
</evidence>
<comment type="catalytic activity">
    <reaction evidence="14">
        <text>L-seryl-[protein] + ATP = O-phospho-L-seryl-[protein] + ADP + H(+)</text>
        <dbReference type="Rhea" id="RHEA:17989"/>
        <dbReference type="Rhea" id="RHEA-COMP:9863"/>
        <dbReference type="Rhea" id="RHEA-COMP:11604"/>
        <dbReference type="ChEBI" id="CHEBI:15378"/>
        <dbReference type="ChEBI" id="CHEBI:29999"/>
        <dbReference type="ChEBI" id="CHEBI:30616"/>
        <dbReference type="ChEBI" id="CHEBI:83421"/>
        <dbReference type="ChEBI" id="CHEBI:456216"/>
        <dbReference type="EC" id="2.7.11.1"/>
    </reaction>
</comment>
<dbReference type="GO" id="GO:0007010">
    <property type="term" value="P:cytoskeleton organization"/>
    <property type="evidence" value="ECO:0007669"/>
    <property type="project" value="TreeGrafter"/>
</dbReference>
<dbReference type="InterPro" id="IPR050236">
    <property type="entry name" value="Ser_Thr_kinase_AGC"/>
</dbReference>
<comment type="similarity">
    <text evidence="3">Belongs to the protein kinase superfamily. AGC Ser/Thr protein kinase family.</text>
</comment>
<evidence type="ECO:0000259" key="16">
    <source>
        <dbReference type="PROSITE" id="PS50011"/>
    </source>
</evidence>
<dbReference type="PANTHER" id="PTHR24356">
    <property type="entry name" value="SERINE/THREONINE-PROTEIN KINASE"/>
    <property type="match status" value="1"/>
</dbReference>
<evidence type="ECO:0000256" key="2">
    <source>
        <dbReference type="ARBA" id="ARBA00004496"/>
    </source>
</evidence>
<dbReference type="Pfam" id="PF08926">
    <property type="entry name" value="DUF1908"/>
    <property type="match status" value="1"/>
</dbReference>
<feature type="compositionally biased region" description="Low complexity" evidence="15">
    <location>
        <begin position="988"/>
        <end position="998"/>
    </location>
</feature>
<evidence type="ECO:0000256" key="10">
    <source>
        <dbReference type="ARBA" id="ARBA00022777"/>
    </source>
</evidence>
<evidence type="ECO:0000256" key="8">
    <source>
        <dbReference type="ARBA" id="ARBA00022679"/>
    </source>
</evidence>
<dbReference type="InterPro" id="IPR011009">
    <property type="entry name" value="Kinase-like_dom_sf"/>
</dbReference>
<comment type="catalytic activity">
    <reaction evidence="13">
        <text>L-threonyl-[protein] + ATP = O-phospho-L-threonyl-[protein] + ADP + H(+)</text>
        <dbReference type="Rhea" id="RHEA:46608"/>
        <dbReference type="Rhea" id="RHEA-COMP:11060"/>
        <dbReference type="Rhea" id="RHEA-COMP:11605"/>
        <dbReference type="ChEBI" id="CHEBI:15378"/>
        <dbReference type="ChEBI" id="CHEBI:30013"/>
        <dbReference type="ChEBI" id="CHEBI:30616"/>
        <dbReference type="ChEBI" id="CHEBI:61977"/>
        <dbReference type="ChEBI" id="CHEBI:456216"/>
        <dbReference type="EC" id="2.7.11.1"/>
    </reaction>
</comment>
<feature type="region of interest" description="Disordered" evidence="15">
    <location>
        <begin position="826"/>
        <end position="1083"/>
    </location>
</feature>
<name>A0A665WTG3_ECHNA</name>
<proteinExistence type="inferred from homology"/>